<sequence>MPVACCSPECRHRKRSRRVPLDEKRLALWSRNFPWRDQSHKDVLCDMRFREQDILKYFKHEIRGEVVLTPRAYLRRSRTICRVLIRILSVGGETPLCEDVVDNSSGGAQPTLPGGADLSCGNADKATGARALSHGHSMRFASVSERESIELP</sequence>
<organism evidence="1 2">
    <name type="scientific">Ixodes persulcatus</name>
    <name type="common">Taiga tick</name>
    <dbReference type="NCBI Taxonomy" id="34615"/>
    <lineage>
        <taxon>Eukaryota</taxon>
        <taxon>Metazoa</taxon>
        <taxon>Ecdysozoa</taxon>
        <taxon>Arthropoda</taxon>
        <taxon>Chelicerata</taxon>
        <taxon>Arachnida</taxon>
        <taxon>Acari</taxon>
        <taxon>Parasitiformes</taxon>
        <taxon>Ixodida</taxon>
        <taxon>Ixodoidea</taxon>
        <taxon>Ixodidae</taxon>
        <taxon>Ixodinae</taxon>
        <taxon>Ixodes</taxon>
    </lineage>
</organism>
<reference evidence="1 2" key="1">
    <citation type="journal article" date="2020" name="Cell">
        <title>Large-Scale Comparative Analyses of Tick Genomes Elucidate Their Genetic Diversity and Vector Capacities.</title>
        <authorList>
            <consortium name="Tick Genome and Microbiome Consortium (TIGMIC)"/>
            <person name="Jia N."/>
            <person name="Wang J."/>
            <person name="Shi W."/>
            <person name="Du L."/>
            <person name="Sun Y."/>
            <person name="Zhan W."/>
            <person name="Jiang J.F."/>
            <person name="Wang Q."/>
            <person name="Zhang B."/>
            <person name="Ji P."/>
            <person name="Bell-Sakyi L."/>
            <person name="Cui X.M."/>
            <person name="Yuan T.T."/>
            <person name="Jiang B.G."/>
            <person name="Yang W.F."/>
            <person name="Lam T.T."/>
            <person name="Chang Q.C."/>
            <person name="Ding S.J."/>
            <person name="Wang X.J."/>
            <person name="Zhu J.G."/>
            <person name="Ruan X.D."/>
            <person name="Zhao L."/>
            <person name="Wei J.T."/>
            <person name="Ye R.Z."/>
            <person name="Que T.C."/>
            <person name="Du C.H."/>
            <person name="Zhou Y.H."/>
            <person name="Cheng J.X."/>
            <person name="Dai P.F."/>
            <person name="Guo W.B."/>
            <person name="Han X.H."/>
            <person name="Huang E.J."/>
            <person name="Li L.F."/>
            <person name="Wei W."/>
            <person name="Gao Y.C."/>
            <person name="Liu J.Z."/>
            <person name="Shao H.Z."/>
            <person name="Wang X."/>
            <person name="Wang C.C."/>
            <person name="Yang T.C."/>
            <person name="Huo Q.B."/>
            <person name="Li W."/>
            <person name="Chen H.Y."/>
            <person name="Chen S.E."/>
            <person name="Zhou L.G."/>
            <person name="Ni X.B."/>
            <person name="Tian J.H."/>
            <person name="Sheng Y."/>
            <person name="Liu T."/>
            <person name="Pan Y.S."/>
            <person name="Xia L.Y."/>
            <person name="Li J."/>
            <person name="Zhao F."/>
            <person name="Cao W.C."/>
        </authorList>
    </citation>
    <scope>NUCLEOTIDE SEQUENCE [LARGE SCALE GENOMIC DNA]</scope>
    <source>
        <strain evidence="1">Iper-2018</strain>
    </source>
</reference>
<keyword evidence="2" id="KW-1185">Reference proteome</keyword>
<accession>A0AC60Q947</accession>
<dbReference type="EMBL" id="JABSTQ010009346">
    <property type="protein sequence ID" value="KAG0430166.1"/>
    <property type="molecule type" value="Genomic_DNA"/>
</dbReference>
<proteinExistence type="predicted"/>
<dbReference type="Proteomes" id="UP000805193">
    <property type="component" value="Unassembled WGS sequence"/>
</dbReference>
<name>A0AC60Q947_IXOPE</name>
<evidence type="ECO:0000313" key="2">
    <source>
        <dbReference type="Proteomes" id="UP000805193"/>
    </source>
</evidence>
<protein>
    <submittedName>
        <fullName evidence="1">Uncharacterized protein</fullName>
    </submittedName>
</protein>
<comment type="caution">
    <text evidence="1">The sequence shown here is derived from an EMBL/GenBank/DDBJ whole genome shotgun (WGS) entry which is preliminary data.</text>
</comment>
<gene>
    <name evidence="1" type="ORF">HPB47_022938</name>
</gene>
<evidence type="ECO:0000313" key="1">
    <source>
        <dbReference type="EMBL" id="KAG0430166.1"/>
    </source>
</evidence>